<dbReference type="Proteomes" id="UP000228934">
    <property type="component" value="Unassembled WGS sequence"/>
</dbReference>
<dbReference type="PRINTS" id="PR01047">
    <property type="entry name" value="TRNASYNTHTHR"/>
</dbReference>
<dbReference type="OrthoDB" id="5423599at2759"/>
<accession>A0A2G9QLI8</accession>
<evidence type="ECO:0000259" key="4">
    <source>
        <dbReference type="Pfam" id="PF00587"/>
    </source>
</evidence>
<dbReference type="InterPro" id="IPR036621">
    <property type="entry name" value="Anticodon-bd_dom_sf"/>
</dbReference>
<dbReference type="PANTHER" id="PTHR11451:SF36">
    <property type="entry name" value="THREONINE--TRNA LIGASE 1, CYTOPLASMIC"/>
    <property type="match status" value="1"/>
</dbReference>
<dbReference type="GO" id="GO:0004829">
    <property type="term" value="F:threonine-tRNA ligase activity"/>
    <property type="evidence" value="ECO:0007669"/>
    <property type="project" value="InterPro"/>
</dbReference>
<evidence type="ECO:0000256" key="2">
    <source>
        <dbReference type="ARBA" id="ARBA00022917"/>
    </source>
</evidence>
<dbReference type="PANTHER" id="PTHR11451">
    <property type="entry name" value="THREONINE-TRNA LIGASE"/>
    <property type="match status" value="1"/>
</dbReference>
<protein>
    <recommendedName>
        <fullName evidence="3">Threonyl-tRNA synthetase</fullName>
    </recommendedName>
</protein>
<comment type="similarity">
    <text evidence="1">Belongs to the class-II aminoacyl-tRNA synthetase family.</text>
</comment>
<organism evidence="5 6">
    <name type="scientific">Aquarana catesbeiana</name>
    <name type="common">American bullfrog</name>
    <name type="synonym">Rana catesbeiana</name>
    <dbReference type="NCBI Taxonomy" id="8400"/>
    <lineage>
        <taxon>Eukaryota</taxon>
        <taxon>Metazoa</taxon>
        <taxon>Chordata</taxon>
        <taxon>Craniata</taxon>
        <taxon>Vertebrata</taxon>
        <taxon>Euteleostomi</taxon>
        <taxon>Amphibia</taxon>
        <taxon>Batrachia</taxon>
        <taxon>Anura</taxon>
        <taxon>Neobatrachia</taxon>
        <taxon>Ranoidea</taxon>
        <taxon>Ranidae</taxon>
        <taxon>Aquarana</taxon>
    </lineage>
</organism>
<proteinExistence type="inferred from homology"/>
<dbReference type="Gene3D" id="3.30.930.10">
    <property type="entry name" value="Bira Bifunctional Protein, Domain 2"/>
    <property type="match status" value="1"/>
</dbReference>
<dbReference type="GO" id="GO:0005739">
    <property type="term" value="C:mitochondrion"/>
    <property type="evidence" value="ECO:0007669"/>
    <property type="project" value="TreeGrafter"/>
</dbReference>
<dbReference type="EMBL" id="KV964744">
    <property type="protein sequence ID" value="PIO16488.1"/>
    <property type="molecule type" value="Genomic_DNA"/>
</dbReference>
<evidence type="ECO:0000256" key="1">
    <source>
        <dbReference type="ARBA" id="ARBA00008226"/>
    </source>
</evidence>
<evidence type="ECO:0000313" key="5">
    <source>
        <dbReference type="EMBL" id="PIO16488.1"/>
    </source>
</evidence>
<gene>
    <name evidence="5" type="ORF">AB205_0121870</name>
</gene>
<dbReference type="GO" id="GO:0006435">
    <property type="term" value="P:threonyl-tRNA aminoacylation"/>
    <property type="evidence" value="ECO:0007669"/>
    <property type="project" value="InterPro"/>
</dbReference>
<feature type="domain" description="Aminoacyl-tRNA synthetase class II (G/ P/ S/T)" evidence="4">
    <location>
        <begin position="24"/>
        <end position="88"/>
    </location>
</feature>
<name>A0A2G9QLI8_AQUCT</name>
<dbReference type="InterPro" id="IPR045864">
    <property type="entry name" value="aa-tRNA-synth_II/BPL/LPL"/>
</dbReference>
<evidence type="ECO:0000256" key="3">
    <source>
        <dbReference type="ARBA" id="ARBA00031900"/>
    </source>
</evidence>
<dbReference type="InterPro" id="IPR002314">
    <property type="entry name" value="aa-tRNA-synt_IIb"/>
</dbReference>
<reference evidence="6" key="1">
    <citation type="journal article" date="2017" name="Nat. Commun.">
        <title>The North American bullfrog draft genome provides insight into hormonal regulation of long noncoding RNA.</title>
        <authorList>
            <person name="Hammond S.A."/>
            <person name="Warren R.L."/>
            <person name="Vandervalk B.P."/>
            <person name="Kucuk E."/>
            <person name="Khan H."/>
            <person name="Gibb E.A."/>
            <person name="Pandoh P."/>
            <person name="Kirk H."/>
            <person name="Zhao Y."/>
            <person name="Jones M."/>
            <person name="Mungall A.J."/>
            <person name="Coope R."/>
            <person name="Pleasance S."/>
            <person name="Moore R.A."/>
            <person name="Holt R.A."/>
            <person name="Round J.M."/>
            <person name="Ohora S."/>
            <person name="Walle B.V."/>
            <person name="Veldhoen N."/>
            <person name="Helbing C.C."/>
            <person name="Birol I."/>
        </authorList>
    </citation>
    <scope>NUCLEOTIDE SEQUENCE [LARGE SCALE GENOMIC DNA]</scope>
</reference>
<keyword evidence="6" id="KW-1185">Reference proteome</keyword>
<dbReference type="InterPro" id="IPR002320">
    <property type="entry name" value="Thr-tRNA-ligase_IIa"/>
</dbReference>
<dbReference type="GO" id="GO:0005524">
    <property type="term" value="F:ATP binding"/>
    <property type="evidence" value="ECO:0007669"/>
    <property type="project" value="InterPro"/>
</dbReference>
<dbReference type="AlphaFoldDB" id="A0A2G9QLI8"/>
<sequence>MESQLASHTKDDGDLKTSEEPDCIDIQIKDAIGRYHQCATIQLDFQLPIRFNLTYVSPDGDDKKRPVIIHRAILGSVERMIAILTENYGGKWPLWLSPQQVMVVPVGPTCDEYAQK</sequence>
<evidence type="ECO:0000313" key="6">
    <source>
        <dbReference type="Proteomes" id="UP000228934"/>
    </source>
</evidence>
<keyword evidence="2" id="KW-0648">Protein biosynthesis</keyword>
<dbReference type="SUPFAM" id="SSF55681">
    <property type="entry name" value="Class II aaRS and biotin synthetases"/>
    <property type="match status" value="1"/>
</dbReference>
<feature type="non-terminal residue" evidence="5">
    <location>
        <position position="116"/>
    </location>
</feature>
<dbReference type="Pfam" id="PF00587">
    <property type="entry name" value="tRNA-synt_2b"/>
    <property type="match status" value="1"/>
</dbReference>
<dbReference type="Gene3D" id="3.40.50.800">
    <property type="entry name" value="Anticodon-binding domain"/>
    <property type="match status" value="1"/>
</dbReference>